<organism evidence="2 3">
    <name type="scientific">Leptothrix discophora</name>
    <dbReference type="NCBI Taxonomy" id="89"/>
    <lineage>
        <taxon>Bacteria</taxon>
        <taxon>Pseudomonadati</taxon>
        <taxon>Pseudomonadota</taxon>
        <taxon>Betaproteobacteria</taxon>
        <taxon>Burkholderiales</taxon>
        <taxon>Sphaerotilaceae</taxon>
        <taxon>Leptothrix</taxon>
    </lineage>
</organism>
<comment type="caution">
    <text evidence="2">The sequence shown here is derived from an EMBL/GenBank/DDBJ whole genome shotgun (WGS) entry which is preliminary data.</text>
</comment>
<gene>
    <name evidence="2" type="ORF">Q8X39_02710</name>
</gene>
<keyword evidence="3" id="KW-1185">Reference proteome</keyword>
<dbReference type="Proteomes" id="UP001235760">
    <property type="component" value="Unassembled WGS sequence"/>
</dbReference>
<dbReference type="RefSeq" id="WP_305748071.1">
    <property type="nucleotide sequence ID" value="NZ_JAUZEE010000001.1"/>
</dbReference>
<sequence length="43" mass="4679">MSRLSSDIGRQALVTLAGTILAAAVIGAVPRLRDWIARQWMGR</sequence>
<dbReference type="EMBL" id="JAUZEE010000001">
    <property type="protein sequence ID" value="MDP4299531.1"/>
    <property type="molecule type" value="Genomic_DNA"/>
</dbReference>
<keyword evidence="1" id="KW-0472">Membrane</keyword>
<evidence type="ECO:0000313" key="2">
    <source>
        <dbReference type="EMBL" id="MDP4299531.1"/>
    </source>
</evidence>
<reference evidence="2 3" key="1">
    <citation type="submission" date="2023-08" db="EMBL/GenBank/DDBJ databases">
        <authorList>
            <person name="Roldan D.M."/>
            <person name="Menes R.J."/>
        </authorList>
    </citation>
    <scope>NUCLEOTIDE SEQUENCE [LARGE SCALE GENOMIC DNA]</scope>
    <source>
        <strain evidence="2 3">CCM 2812</strain>
    </source>
</reference>
<name>A0ABT9FZE5_LEPDI</name>
<keyword evidence="1" id="KW-0812">Transmembrane</keyword>
<accession>A0ABT9FZE5</accession>
<evidence type="ECO:0000256" key="1">
    <source>
        <dbReference type="SAM" id="Phobius"/>
    </source>
</evidence>
<evidence type="ECO:0000313" key="3">
    <source>
        <dbReference type="Proteomes" id="UP001235760"/>
    </source>
</evidence>
<keyword evidence="1" id="KW-1133">Transmembrane helix</keyword>
<proteinExistence type="predicted"/>
<protein>
    <submittedName>
        <fullName evidence="2">Uncharacterized protein</fullName>
    </submittedName>
</protein>
<feature type="transmembrane region" description="Helical" evidence="1">
    <location>
        <begin position="12"/>
        <end position="32"/>
    </location>
</feature>